<comment type="caution">
    <text evidence="1">The sequence shown here is derived from an EMBL/GenBank/DDBJ whole genome shotgun (WGS) entry which is preliminary data.</text>
</comment>
<accession>X1BEP2</accession>
<reference evidence="1" key="1">
    <citation type="journal article" date="2014" name="Front. Microbiol.">
        <title>High frequency of phylogenetically diverse reductive dehalogenase-homologous genes in deep subseafloor sedimentary metagenomes.</title>
        <authorList>
            <person name="Kawai M."/>
            <person name="Futagami T."/>
            <person name="Toyoda A."/>
            <person name="Takaki Y."/>
            <person name="Nishi S."/>
            <person name="Hori S."/>
            <person name="Arai W."/>
            <person name="Tsubouchi T."/>
            <person name="Morono Y."/>
            <person name="Uchiyama I."/>
            <person name="Ito T."/>
            <person name="Fujiyama A."/>
            <person name="Inagaki F."/>
            <person name="Takami H."/>
        </authorList>
    </citation>
    <scope>NUCLEOTIDE SEQUENCE</scope>
    <source>
        <strain evidence="1">Expedition CK06-06</strain>
    </source>
</reference>
<proteinExistence type="predicted"/>
<name>X1BEP2_9ZZZZ</name>
<gene>
    <name evidence="1" type="ORF">S01H4_26164</name>
</gene>
<dbReference type="AlphaFoldDB" id="X1BEP2"/>
<dbReference type="EMBL" id="BART01012566">
    <property type="protein sequence ID" value="GAG82593.1"/>
    <property type="molecule type" value="Genomic_DNA"/>
</dbReference>
<evidence type="ECO:0000313" key="1">
    <source>
        <dbReference type="EMBL" id="GAG82593.1"/>
    </source>
</evidence>
<sequence>MRAEFADAGISLDNLDADDLMDQTLKEFTDLMD</sequence>
<organism evidence="1">
    <name type="scientific">marine sediment metagenome</name>
    <dbReference type="NCBI Taxonomy" id="412755"/>
    <lineage>
        <taxon>unclassified sequences</taxon>
        <taxon>metagenomes</taxon>
        <taxon>ecological metagenomes</taxon>
    </lineage>
</organism>
<feature type="non-terminal residue" evidence="1">
    <location>
        <position position="33"/>
    </location>
</feature>
<protein>
    <submittedName>
        <fullName evidence="1">Uncharacterized protein</fullName>
    </submittedName>
</protein>